<evidence type="ECO:0000259" key="7">
    <source>
        <dbReference type="Pfam" id="PF04024"/>
    </source>
</evidence>
<sequence>MAMAPAVLCGHRLRRGRGGGRRDAGTVPVLSEGDGVAREALSQPAFEPMEIETMSNDLELLRKSSTDRQCDGICGGLGEHTSWPAWLWRALFVLLALCYGVGIVIYFVLMMFMPCAEAKVPSTGT</sequence>
<dbReference type="EMBL" id="JBHTIF010000001">
    <property type="protein sequence ID" value="MFD0725632.1"/>
    <property type="molecule type" value="Genomic_DNA"/>
</dbReference>
<dbReference type="InterPro" id="IPR052027">
    <property type="entry name" value="PspC"/>
</dbReference>
<protein>
    <submittedName>
        <fullName evidence="8">PspC domain-containing protein</fullName>
    </submittedName>
</protein>
<name>A0ABW2YB40_9GAMM</name>
<evidence type="ECO:0000256" key="4">
    <source>
        <dbReference type="ARBA" id="ARBA00022989"/>
    </source>
</evidence>
<keyword evidence="9" id="KW-1185">Reference proteome</keyword>
<keyword evidence="5 6" id="KW-0472">Membrane</keyword>
<keyword evidence="3 6" id="KW-0812">Transmembrane</keyword>
<dbReference type="PANTHER" id="PTHR33885:SF3">
    <property type="entry name" value="PHAGE SHOCK PROTEIN C"/>
    <property type="match status" value="1"/>
</dbReference>
<feature type="transmembrane region" description="Helical" evidence="6">
    <location>
        <begin position="86"/>
        <end position="109"/>
    </location>
</feature>
<accession>A0ABW2YB40</accession>
<feature type="domain" description="Phage shock protein PspC N-terminal" evidence="7">
    <location>
        <begin position="61"/>
        <end position="114"/>
    </location>
</feature>
<evidence type="ECO:0000256" key="1">
    <source>
        <dbReference type="ARBA" id="ARBA00004162"/>
    </source>
</evidence>
<organism evidence="8 9">
    <name type="scientific">Lysobacter brunescens</name>
    <dbReference type="NCBI Taxonomy" id="262323"/>
    <lineage>
        <taxon>Bacteria</taxon>
        <taxon>Pseudomonadati</taxon>
        <taxon>Pseudomonadota</taxon>
        <taxon>Gammaproteobacteria</taxon>
        <taxon>Lysobacterales</taxon>
        <taxon>Lysobacteraceae</taxon>
        <taxon>Lysobacter</taxon>
    </lineage>
</organism>
<dbReference type="Pfam" id="PF04024">
    <property type="entry name" value="PspC"/>
    <property type="match status" value="1"/>
</dbReference>
<dbReference type="InterPro" id="IPR007168">
    <property type="entry name" value="Phageshock_PspC_N"/>
</dbReference>
<reference evidence="9" key="1">
    <citation type="journal article" date="2019" name="Int. J. Syst. Evol. Microbiol.">
        <title>The Global Catalogue of Microorganisms (GCM) 10K type strain sequencing project: providing services to taxonomists for standard genome sequencing and annotation.</title>
        <authorList>
            <consortium name="The Broad Institute Genomics Platform"/>
            <consortium name="The Broad Institute Genome Sequencing Center for Infectious Disease"/>
            <person name="Wu L."/>
            <person name="Ma J."/>
        </authorList>
    </citation>
    <scope>NUCLEOTIDE SEQUENCE [LARGE SCALE GENOMIC DNA]</scope>
    <source>
        <strain evidence="9">CCUG 55585</strain>
    </source>
</reference>
<proteinExistence type="predicted"/>
<evidence type="ECO:0000256" key="3">
    <source>
        <dbReference type="ARBA" id="ARBA00022692"/>
    </source>
</evidence>
<comment type="caution">
    <text evidence="8">The sequence shown here is derived from an EMBL/GenBank/DDBJ whole genome shotgun (WGS) entry which is preliminary data.</text>
</comment>
<evidence type="ECO:0000313" key="9">
    <source>
        <dbReference type="Proteomes" id="UP001597110"/>
    </source>
</evidence>
<dbReference type="Proteomes" id="UP001597110">
    <property type="component" value="Unassembled WGS sequence"/>
</dbReference>
<keyword evidence="4 6" id="KW-1133">Transmembrane helix</keyword>
<dbReference type="PANTHER" id="PTHR33885">
    <property type="entry name" value="PHAGE SHOCK PROTEIN C"/>
    <property type="match status" value="1"/>
</dbReference>
<keyword evidence="2" id="KW-1003">Cell membrane</keyword>
<evidence type="ECO:0000256" key="2">
    <source>
        <dbReference type="ARBA" id="ARBA00022475"/>
    </source>
</evidence>
<evidence type="ECO:0000313" key="8">
    <source>
        <dbReference type="EMBL" id="MFD0725632.1"/>
    </source>
</evidence>
<dbReference type="RefSeq" id="WP_386823220.1">
    <property type="nucleotide sequence ID" value="NZ_JBHTIF010000001.1"/>
</dbReference>
<evidence type="ECO:0000256" key="5">
    <source>
        <dbReference type="ARBA" id="ARBA00023136"/>
    </source>
</evidence>
<evidence type="ECO:0000256" key="6">
    <source>
        <dbReference type="SAM" id="Phobius"/>
    </source>
</evidence>
<comment type="subcellular location">
    <subcellularLocation>
        <location evidence="1">Cell membrane</location>
        <topology evidence="1">Single-pass membrane protein</topology>
    </subcellularLocation>
</comment>
<gene>
    <name evidence="8" type="ORF">ACFQ0E_08470</name>
</gene>